<dbReference type="PANTHER" id="PTHR32248">
    <property type="entry name" value="RNA POLYMERASE SIGMA-54 FACTOR"/>
    <property type="match status" value="1"/>
</dbReference>
<dbReference type="Pfam" id="PF04963">
    <property type="entry name" value="Sigma54_CBD"/>
    <property type="match status" value="1"/>
</dbReference>
<dbReference type="InterPro" id="IPR007046">
    <property type="entry name" value="RNA_pol_sigma_54_core-bd"/>
</dbReference>
<dbReference type="GO" id="GO:0003677">
    <property type="term" value="F:DNA binding"/>
    <property type="evidence" value="ECO:0007669"/>
    <property type="project" value="InterPro"/>
</dbReference>
<organism evidence="2 3">
    <name type="scientific">Blautia liquoris</name>
    <dbReference type="NCBI Taxonomy" id="2779518"/>
    <lineage>
        <taxon>Bacteria</taxon>
        <taxon>Bacillati</taxon>
        <taxon>Bacillota</taxon>
        <taxon>Clostridia</taxon>
        <taxon>Lachnospirales</taxon>
        <taxon>Lachnospiraceae</taxon>
        <taxon>Blautia</taxon>
    </lineage>
</organism>
<dbReference type="GO" id="GO:0001216">
    <property type="term" value="F:DNA-binding transcription activator activity"/>
    <property type="evidence" value="ECO:0007669"/>
    <property type="project" value="InterPro"/>
</dbReference>
<dbReference type="Pfam" id="PF00309">
    <property type="entry name" value="Sigma54_AID"/>
    <property type="match status" value="1"/>
</dbReference>
<dbReference type="GO" id="GO:0006352">
    <property type="term" value="P:DNA-templated transcription initiation"/>
    <property type="evidence" value="ECO:0007669"/>
    <property type="project" value="InterPro"/>
</dbReference>
<dbReference type="EMBL" id="CP063304">
    <property type="protein sequence ID" value="QOV19614.1"/>
    <property type="molecule type" value="Genomic_DNA"/>
</dbReference>
<dbReference type="RefSeq" id="WP_193735934.1">
    <property type="nucleotide sequence ID" value="NZ_CP063304.1"/>
</dbReference>
<keyword evidence="3" id="KW-1185">Reference proteome</keyword>
<dbReference type="AlphaFoldDB" id="A0A7M2RI07"/>
<name>A0A7M2RI07_9FIRM</name>
<dbReference type="InterPro" id="IPR038709">
    <property type="entry name" value="RpoN_core-bd_sf"/>
</dbReference>
<dbReference type="InterPro" id="IPR000394">
    <property type="entry name" value="RNA_pol_sigma_54"/>
</dbReference>
<protein>
    <recommendedName>
        <fullName evidence="1">RNA polymerase sigma factor 54 core-binding domain-containing protein</fullName>
    </recommendedName>
</protein>
<evidence type="ECO:0000313" key="2">
    <source>
        <dbReference type="EMBL" id="QOV19614.1"/>
    </source>
</evidence>
<evidence type="ECO:0000259" key="1">
    <source>
        <dbReference type="Pfam" id="PF04963"/>
    </source>
</evidence>
<dbReference type="KEGG" id="bliq:INP51_01125"/>
<reference evidence="2 3" key="1">
    <citation type="submission" date="2020-10" db="EMBL/GenBank/DDBJ databases">
        <title>Blautia liquoris sp.nov., isolated from the mud in a fermentation cellar used for the production of Chinese strong-flavoured liquor.</title>
        <authorList>
            <person name="Lu L."/>
        </authorList>
    </citation>
    <scope>NUCLEOTIDE SEQUENCE [LARGE SCALE GENOMIC DNA]</scope>
    <source>
        <strain evidence="2 3">LZLJ-3</strain>
    </source>
</reference>
<sequence length="151" mass="17689">MDKSNLVLTLEQRQALSIQQVESLELLGYSNQELESFLTTEYLENPMLESSDDKQSTQIQNIEQMYEKSTSYEEHYKKWADDDSNRQQDIAASNTEDLAESLLLQLNKADFSEEQWNLIPHLIRGLDEDGFFPYEPREFAEVFHTDKQTVE</sequence>
<proteinExistence type="predicted"/>
<feature type="domain" description="RNA polymerase sigma factor 54 core-binding" evidence="1">
    <location>
        <begin position="92"/>
        <end position="150"/>
    </location>
</feature>
<evidence type="ECO:0000313" key="3">
    <source>
        <dbReference type="Proteomes" id="UP000593601"/>
    </source>
</evidence>
<dbReference type="Proteomes" id="UP000593601">
    <property type="component" value="Chromosome"/>
</dbReference>
<dbReference type="PANTHER" id="PTHR32248:SF4">
    <property type="entry name" value="RNA POLYMERASE SIGMA-54 FACTOR"/>
    <property type="match status" value="1"/>
</dbReference>
<accession>A0A7M2RI07</accession>
<dbReference type="Gene3D" id="1.10.10.1330">
    <property type="entry name" value="RNA polymerase sigma-54 factor, core-binding domain"/>
    <property type="match status" value="1"/>
</dbReference>
<gene>
    <name evidence="2" type="ORF">INP51_01125</name>
</gene>
<dbReference type="GO" id="GO:0016987">
    <property type="term" value="F:sigma factor activity"/>
    <property type="evidence" value="ECO:0007669"/>
    <property type="project" value="InterPro"/>
</dbReference>